<evidence type="ECO:0000313" key="3">
    <source>
        <dbReference type="EMBL" id="MFC4826911.1"/>
    </source>
</evidence>
<keyword evidence="2" id="KW-0560">Oxidoreductase</keyword>
<evidence type="ECO:0000256" key="1">
    <source>
        <dbReference type="ARBA" id="ARBA00006056"/>
    </source>
</evidence>
<comment type="caution">
    <text evidence="3">The sequence shown here is derived from an EMBL/GenBank/DDBJ whole genome shotgun (WGS) entry which is preliminary data.</text>
</comment>
<dbReference type="RefSeq" id="WP_254270465.1">
    <property type="nucleotide sequence ID" value="NZ_CP100402.1"/>
</dbReference>
<dbReference type="InterPro" id="IPR036111">
    <property type="entry name" value="Mal/L-sulfo/L-lacto_DH-like_sf"/>
</dbReference>
<keyword evidence="4" id="KW-1185">Reference proteome</keyword>
<dbReference type="Proteomes" id="UP001595945">
    <property type="component" value="Unassembled WGS sequence"/>
</dbReference>
<dbReference type="InterPro" id="IPR043143">
    <property type="entry name" value="Mal/L-sulf/L-lact_DH-like_NADP"/>
</dbReference>
<evidence type="ECO:0000313" key="4">
    <source>
        <dbReference type="Proteomes" id="UP001595945"/>
    </source>
</evidence>
<protein>
    <submittedName>
        <fullName evidence="3">Ldh family oxidoreductase</fullName>
    </submittedName>
</protein>
<organism evidence="3 4">
    <name type="scientific">Halorussus aquaticus</name>
    <dbReference type="NCBI Taxonomy" id="2953748"/>
    <lineage>
        <taxon>Archaea</taxon>
        <taxon>Methanobacteriati</taxon>
        <taxon>Methanobacteriota</taxon>
        <taxon>Stenosarchaea group</taxon>
        <taxon>Halobacteria</taxon>
        <taxon>Halobacteriales</taxon>
        <taxon>Haladaptataceae</taxon>
        <taxon>Halorussus</taxon>
    </lineage>
</organism>
<dbReference type="GeneID" id="73047536"/>
<gene>
    <name evidence="3" type="ORF">ACFO9K_21915</name>
</gene>
<dbReference type="PANTHER" id="PTHR11091:SF0">
    <property type="entry name" value="MALATE DEHYDROGENASE"/>
    <property type="match status" value="1"/>
</dbReference>
<dbReference type="InterPro" id="IPR043144">
    <property type="entry name" value="Mal/L-sulf/L-lact_DH-like_ah"/>
</dbReference>
<dbReference type="AlphaFoldDB" id="A0ABD5Q9X8"/>
<evidence type="ECO:0000256" key="2">
    <source>
        <dbReference type="ARBA" id="ARBA00023002"/>
    </source>
</evidence>
<name>A0ABD5Q9X8_9EURY</name>
<dbReference type="Gene3D" id="3.30.1370.60">
    <property type="entry name" value="Hypothetical oxidoreductase yiak, domain 2"/>
    <property type="match status" value="1"/>
</dbReference>
<comment type="similarity">
    <text evidence="1">Belongs to the LDH2/MDH2 oxidoreductase family.</text>
</comment>
<dbReference type="Gene3D" id="1.10.1530.10">
    <property type="match status" value="1"/>
</dbReference>
<dbReference type="InterPro" id="IPR003767">
    <property type="entry name" value="Malate/L-lactate_DH-like"/>
</dbReference>
<proteinExistence type="inferred from homology"/>
<dbReference type="EMBL" id="JBHSHT010000004">
    <property type="protein sequence ID" value="MFC4826911.1"/>
    <property type="molecule type" value="Genomic_DNA"/>
</dbReference>
<sequence>MVRVEHRVLERFARDIVVGLGAPEATAERVAESLVAADLRGHTSHGVLRLPLYAEMVAADRLDPTATPAVEREDETTGTVDGRDAFGQVVGPEATALATAKSLDRGVAAVGVRDATHLGRIGEWAERATEEGVAFAAFVNVQGGAQTVAPPGSADRKLATNPVAFGMPTFGALDFPLVLDIATSQVAHGKIRELAHANEPLPDDWTVTASGDPETDARAFEDGEGALLPLGGRTAGYKGFGLAVVAELFAGIAGDAAVAGQRSHEWADNAALFVALDPTRFTSEAGVRDRVAALADHLRSADYSPSVPAGAGAAGDDALLPGEAEYRTAAERREAGIPLPDRVADSLRELAVSRGLADRVPDAFAE</sequence>
<reference evidence="3 4" key="1">
    <citation type="journal article" date="2019" name="Int. J. Syst. Evol. Microbiol.">
        <title>The Global Catalogue of Microorganisms (GCM) 10K type strain sequencing project: providing services to taxonomists for standard genome sequencing and annotation.</title>
        <authorList>
            <consortium name="The Broad Institute Genomics Platform"/>
            <consortium name="The Broad Institute Genome Sequencing Center for Infectious Disease"/>
            <person name="Wu L."/>
            <person name="Ma J."/>
        </authorList>
    </citation>
    <scope>NUCLEOTIDE SEQUENCE [LARGE SCALE GENOMIC DNA]</scope>
    <source>
        <strain evidence="3 4">XZYJ18</strain>
    </source>
</reference>
<accession>A0ABD5Q9X8</accession>
<dbReference type="PANTHER" id="PTHR11091">
    <property type="entry name" value="OXIDOREDUCTASE-RELATED"/>
    <property type="match status" value="1"/>
</dbReference>
<dbReference type="SUPFAM" id="SSF89733">
    <property type="entry name" value="L-sulfolactate dehydrogenase-like"/>
    <property type="match status" value="1"/>
</dbReference>
<dbReference type="GO" id="GO:0016491">
    <property type="term" value="F:oxidoreductase activity"/>
    <property type="evidence" value="ECO:0007669"/>
    <property type="project" value="UniProtKB-KW"/>
</dbReference>
<dbReference type="Pfam" id="PF02615">
    <property type="entry name" value="Ldh_2"/>
    <property type="match status" value="1"/>
</dbReference>